<comment type="similarity">
    <text evidence="1">Belongs to the acetyltransferase family.</text>
</comment>
<dbReference type="Gene3D" id="3.40.630.30">
    <property type="match status" value="1"/>
</dbReference>
<dbReference type="Pfam" id="PF00583">
    <property type="entry name" value="Acetyltransf_1"/>
    <property type="match status" value="1"/>
</dbReference>
<evidence type="ECO:0000256" key="3">
    <source>
        <dbReference type="ARBA" id="ARBA00023315"/>
    </source>
</evidence>
<dbReference type="InterPro" id="IPR016181">
    <property type="entry name" value="Acyl_CoA_acyltransferase"/>
</dbReference>
<comment type="caution">
    <text evidence="5">The sequence shown here is derived from an EMBL/GenBank/DDBJ whole genome shotgun (WGS) entry which is preliminary data.</text>
</comment>
<organism evidence="5 6">
    <name type="scientific">Orchesella dallaii</name>
    <dbReference type="NCBI Taxonomy" id="48710"/>
    <lineage>
        <taxon>Eukaryota</taxon>
        <taxon>Metazoa</taxon>
        <taxon>Ecdysozoa</taxon>
        <taxon>Arthropoda</taxon>
        <taxon>Hexapoda</taxon>
        <taxon>Collembola</taxon>
        <taxon>Entomobryomorpha</taxon>
        <taxon>Entomobryoidea</taxon>
        <taxon>Orchesellidae</taxon>
        <taxon>Orchesellinae</taxon>
        <taxon>Orchesella</taxon>
    </lineage>
</organism>
<name>A0ABP1QCX6_9HEXA</name>
<dbReference type="InterPro" id="IPR000182">
    <property type="entry name" value="GNAT_dom"/>
</dbReference>
<sequence length="174" mass="19793">MEINIRPGIETDCDSIMGLIKELAIYEGMLDQVKIDSTDLKRDAFHTSPPALRILVAELTAPKESAGSESDKIIVGYALYYQTYSGWKGKALHLEDLFVQPQYRFKGVGEKLLGKLAQIALEGDFARVSFECIDWNDLAMKFYRKHGAEDVTVKEHWHSYRFSNEAMKKLALEN</sequence>
<dbReference type="EMBL" id="CAXLJM020000026">
    <property type="protein sequence ID" value="CAL8094163.1"/>
    <property type="molecule type" value="Genomic_DNA"/>
</dbReference>
<protein>
    <recommendedName>
        <fullName evidence="4">N-acetyltransferase domain-containing protein</fullName>
    </recommendedName>
</protein>
<gene>
    <name evidence="5" type="ORF">ODALV1_LOCUS8712</name>
</gene>
<evidence type="ECO:0000313" key="5">
    <source>
        <dbReference type="EMBL" id="CAL8094163.1"/>
    </source>
</evidence>
<feature type="domain" description="N-acetyltransferase" evidence="4">
    <location>
        <begin position="3"/>
        <end position="172"/>
    </location>
</feature>
<dbReference type="PANTHER" id="PTHR10545">
    <property type="entry name" value="DIAMINE N-ACETYLTRANSFERASE"/>
    <property type="match status" value="1"/>
</dbReference>
<dbReference type="Proteomes" id="UP001642540">
    <property type="component" value="Unassembled WGS sequence"/>
</dbReference>
<dbReference type="SUPFAM" id="SSF55729">
    <property type="entry name" value="Acyl-CoA N-acyltransferases (Nat)"/>
    <property type="match status" value="1"/>
</dbReference>
<reference evidence="5 6" key="1">
    <citation type="submission" date="2024-08" db="EMBL/GenBank/DDBJ databases">
        <authorList>
            <person name="Cucini C."/>
            <person name="Frati F."/>
        </authorList>
    </citation>
    <scope>NUCLEOTIDE SEQUENCE [LARGE SCALE GENOMIC DNA]</scope>
</reference>
<dbReference type="InterPro" id="IPR051016">
    <property type="entry name" value="Diverse_Substrate_AcTransf"/>
</dbReference>
<dbReference type="PROSITE" id="PS51186">
    <property type="entry name" value="GNAT"/>
    <property type="match status" value="1"/>
</dbReference>
<keyword evidence="6" id="KW-1185">Reference proteome</keyword>
<keyword evidence="2" id="KW-0808">Transferase</keyword>
<proteinExistence type="inferred from homology"/>
<keyword evidence="3" id="KW-0012">Acyltransferase</keyword>
<evidence type="ECO:0000256" key="2">
    <source>
        <dbReference type="ARBA" id="ARBA00022679"/>
    </source>
</evidence>
<accession>A0ABP1QCX6</accession>
<evidence type="ECO:0000259" key="4">
    <source>
        <dbReference type="PROSITE" id="PS51186"/>
    </source>
</evidence>
<dbReference type="PANTHER" id="PTHR10545:SF29">
    <property type="entry name" value="GH14572P-RELATED"/>
    <property type="match status" value="1"/>
</dbReference>
<evidence type="ECO:0000256" key="1">
    <source>
        <dbReference type="ARBA" id="ARBA00008694"/>
    </source>
</evidence>
<dbReference type="CDD" id="cd04301">
    <property type="entry name" value="NAT_SF"/>
    <property type="match status" value="1"/>
</dbReference>
<evidence type="ECO:0000313" key="6">
    <source>
        <dbReference type="Proteomes" id="UP001642540"/>
    </source>
</evidence>